<name>E0UNB5_GLOV7</name>
<dbReference type="HOGENOM" id="CLU_1048550_0_0_3"/>
<sequence>MFLASPKNFQNLTFISPHRYIRKLQIWQRSATYQFTTEDYTVTFYIHWDGYPEGAANYFLQMLLLDHERGSLADRFLRANPDAEITGTHDHHGDTEYRYTIICNQTVILKAESIDGFDQEEKAITTTIYQGDLANFINPYYSTNLLMQVIDDTPYQCLLDSLIKSLESIQTVCSKKELGQLTYPDKQALTIAQKMMSLNNKFGWESSWSQKVIVSIETLIQEGMDYLHSRTDCLEIALLFTLLEGIFVEVRLHKAEIQPLIFSET</sequence>
<dbReference type="Proteomes" id="UP000008206">
    <property type="component" value="Plasmid Cy782203"/>
</dbReference>
<dbReference type="RefSeq" id="WP_013325571.1">
    <property type="nucleotide sequence ID" value="NC_014502.1"/>
</dbReference>
<protein>
    <submittedName>
        <fullName evidence="1">Uncharacterized protein</fullName>
    </submittedName>
</protein>
<dbReference type="EMBL" id="CP002201">
    <property type="protein sequence ID" value="ADN18445.1"/>
    <property type="molecule type" value="Genomic_DNA"/>
</dbReference>
<evidence type="ECO:0000313" key="2">
    <source>
        <dbReference type="Proteomes" id="UP000008206"/>
    </source>
</evidence>
<proteinExistence type="predicted"/>
<reference evidence="2" key="1">
    <citation type="journal article" date="2011" name="MBio">
        <title>Novel metabolic attributes of the genus Cyanothece, comprising a group of unicellular nitrogen-fixing Cyanobacteria.</title>
        <authorList>
            <person name="Bandyopadhyay A."/>
            <person name="Elvitigala T."/>
            <person name="Welsh E."/>
            <person name="Stockel J."/>
            <person name="Liberton M."/>
            <person name="Min H."/>
            <person name="Sherman L.A."/>
            <person name="Pakrasi H.B."/>
        </authorList>
    </citation>
    <scope>NUCLEOTIDE SEQUENCE [LARGE SCALE GENOMIC DNA]</scope>
    <source>
        <strain evidence="2">PCC 7822</strain>
        <plasmid evidence="2">Cy782203</plasmid>
    </source>
</reference>
<keyword evidence="1" id="KW-0614">Plasmid</keyword>
<organism evidence="1 2">
    <name type="scientific">Gloeothece verrucosa (strain PCC 7822)</name>
    <name type="common">Cyanothece sp. (strain PCC 7822)</name>
    <dbReference type="NCBI Taxonomy" id="497965"/>
    <lineage>
        <taxon>Bacteria</taxon>
        <taxon>Bacillati</taxon>
        <taxon>Cyanobacteriota</taxon>
        <taxon>Cyanophyceae</taxon>
        <taxon>Oscillatoriophycideae</taxon>
        <taxon>Chroococcales</taxon>
        <taxon>Aphanothecaceae</taxon>
        <taxon>Gloeothece</taxon>
        <taxon>Gloeothece verrucosa</taxon>
    </lineage>
</organism>
<dbReference type="KEGG" id="cyj:Cyan7822_6782"/>
<gene>
    <name evidence="1" type="ordered locus">Cyan7822_6782</name>
</gene>
<dbReference type="AlphaFoldDB" id="E0UNB5"/>
<geneLocation type="plasmid" evidence="1 2">
    <name>Cy782203</name>
</geneLocation>
<keyword evidence="2" id="KW-1185">Reference proteome</keyword>
<evidence type="ECO:0000313" key="1">
    <source>
        <dbReference type="EMBL" id="ADN18445.1"/>
    </source>
</evidence>
<accession>E0UNB5</accession>